<feature type="region of interest" description="Disordered" evidence="1">
    <location>
        <begin position="1"/>
        <end position="32"/>
    </location>
</feature>
<dbReference type="Proteomes" id="UP000236291">
    <property type="component" value="Unassembled WGS sequence"/>
</dbReference>
<evidence type="ECO:0000256" key="1">
    <source>
        <dbReference type="SAM" id="MobiDB-lite"/>
    </source>
</evidence>
<comment type="caution">
    <text evidence="2">The sequence shown here is derived from an EMBL/GenBank/DDBJ whole genome shotgun (WGS) entry which is preliminary data.</text>
</comment>
<accession>A0A2K3LF63</accession>
<evidence type="ECO:0000313" key="3">
    <source>
        <dbReference type="Proteomes" id="UP000236291"/>
    </source>
</evidence>
<feature type="compositionally biased region" description="Acidic residues" evidence="1">
    <location>
        <begin position="11"/>
        <end position="27"/>
    </location>
</feature>
<evidence type="ECO:0000313" key="2">
    <source>
        <dbReference type="EMBL" id="PNX77154.1"/>
    </source>
</evidence>
<protein>
    <submittedName>
        <fullName evidence="2">Uncharacterized protein</fullName>
    </submittedName>
</protein>
<gene>
    <name evidence="2" type="ORF">L195_g033117</name>
</gene>
<reference evidence="2 3" key="2">
    <citation type="journal article" date="2017" name="Front. Plant Sci.">
        <title>Gene Classification and Mining of Molecular Markers Useful in Red Clover (Trifolium pratense) Breeding.</title>
        <authorList>
            <person name="Istvanek J."/>
            <person name="Dluhosova J."/>
            <person name="Dluhos P."/>
            <person name="Patkova L."/>
            <person name="Nedelnik J."/>
            <person name="Repkova J."/>
        </authorList>
    </citation>
    <scope>NUCLEOTIDE SEQUENCE [LARGE SCALE GENOMIC DNA]</scope>
    <source>
        <strain evidence="3">cv. Tatra</strain>
        <tissue evidence="2">Young leaves</tissue>
    </source>
</reference>
<feature type="non-terminal residue" evidence="2">
    <location>
        <position position="133"/>
    </location>
</feature>
<proteinExistence type="predicted"/>
<feature type="region of interest" description="Disordered" evidence="1">
    <location>
        <begin position="103"/>
        <end position="133"/>
    </location>
</feature>
<name>A0A2K3LF63_TRIPR</name>
<reference evidence="2 3" key="1">
    <citation type="journal article" date="2014" name="Am. J. Bot.">
        <title>Genome assembly and annotation for red clover (Trifolium pratense; Fabaceae).</title>
        <authorList>
            <person name="Istvanek J."/>
            <person name="Jaros M."/>
            <person name="Krenek A."/>
            <person name="Repkova J."/>
        </authorList>
    </citation>
    <scope>NUCLEOTIDE SEQUENCE [LARGE SCALE GENOMIC DNA]</scope>
    <source>
        <strain evidence="3">cv. Tatra</strain>
        <tissue evidence="2">Young leaves</tissue>
    </source>
</reference>
<feature type="compositionally biased region" description="Basic residues" evidence="1">
    <location>
        <begin position="106"/>
        <end position="118"/>
    </location>
</feature>
<organism evidence="2 3">
    <name type="scientific">Trifolium pratense</name>
    <name type="common">Red clover</name>
    <dbReference type="NCBI Taxonomy" id="57577"/>
    <lineage>
        <taxon>Eukaryota</taxon>
        <taxon>Viridiplantae</taxon>
        <taxon>Streptophyta</taxon>
        <taxon>Embryophyta</taxon>
        <taxon>Tracheophyta</taxon>
        <taxon>Spermatophyta</taxon>
        <taxon>Magnoliopsida</taxon>
        <taxon>eudicotyledons</taxon>
        <taxon>Gunneridae</taxon>
        <taxon>Pentapetalae</taxon>
        <taxon>rosids</taxon>
        <taxon>fabids</taxon>
        <taxon>Fabales</taxon>
        <taxon>Fabaceae</taxon>
        <taxon>Papilionoideae</taxon>
        <taxon>50 kb inversion clade</taxon>
        <taxon>NPAAA clade</taxon>
        <taxon>Hologalegina</taxon>
        <taxon>IRL clade</taxon>
        <taxon>Trifolieae</taxon>
        <taxon>Trifolium</taxon>
    </lineage>
</organism>
<dbReference type="AlphaFoldDB" id="A0A2K3LF63"/>
<sequence>MSGVRSVLNDLNDDCGVDDEGGGEDGGGENSGGHVLALKIKVDFDLECVSEEISVGNYKRKNVCKRKKKGRRRNNTDSALLRERHWGVRNTITNLSISLYTTTQKMPRKKMGRTRNQKRNISQSESTTNMNNQ</sequence>
<dbReference type="EMBL" id="ASHM01031892">
    <property type="protein sequence ID" value="PNX77154.1"/>
    <property type="molecule type" value="Genomic_DNA"/>
</dbReference>
<feature type="compositionally biased region" description="Polar residues" evidence="1">
    <location>
        <begin position="119"/>
        <end position="133"/>
    </location>
</feature>